<organism evidence="1 2">
    <name type="scientific">Tetrahymena thermophila (strain SB210)</name>
    <dbReference type="NCBI Taxonomy" id="312017"/>
    <lineage>
        <taxon>Eukaryota</taxon>
        <taxon>Sar</taxon>
        <taxon>Alveolata</taxon>
        <taxon>Ciliophora</taxon>
        <taxon>Intramacronucleata</taxon>
        <taxon>Oligohymenophorea</taxon>
        <taxon>Hymenostomatida</taxon>
        <taxon>Tetrahymenina</taxon>
        <taxon>Tetrahymenidae</taxon>
        <taxon>Tetrahymena</taxon>
    </lineage>
</organism>
<sequence length="1156" mass="133845">MQSSVASVDINDANNIVTYCSTNGQIMTWDYSILSKPQLLDSTFINNQGLCKSIQYLVNNYVLILFQTSIIAFDAVYSRILNTWNFVNQQSKMTNQFILPVNGISYLLYDSCFKAFDQNFQLLFQDCSSFFDDTIVQAKLDPSMNLVVQKAYSFTIFQVLNNQLNQKDLKPIKSYYNILLSTAIDISFMNSDPDDNLYIIGGITSQSSADYKYQAYALFKNYTNIFQVIQQRAFNYFFPVQKDLNKENGSLGYNFKTVLLMNQKTAIQTFYYNMQSLDNFFGSNYLSQNVLTNNFKLFKKDQFYMVGDQNGLMTVDATRKQIYTKVYNLSPSEILQNDFIQGVYQSLILQKYFIIKSNIYVFKILTNELIEILEVKQNPSQPIQQFSILDQQNIIIYNNNIYLFGSSISILDFDLTEKYSLKQSSDKSLVQNCILSQIGLICKKASSIITIFDKNNLNPITTLQQRFLDNNYRFQIDNLYQRIILYSSNIEVYSFNGNFQMYISQINTQISALQVFTNDISVTSTNIFIYDRKTFNYRGEILSPGGAAILNTGFIPELNQLVFQVSVIRFAQIFTVNLDTLLLVMSFKNQFTQNQPSNGVGYAYDKDQNLFMLLDQTGNFQTIDYQGQFLSQTTTKFVEYDQYSIYSFVGFSLDFQNNNLLVYSQTQVFNLCYGDLTNQLIRFRTDKKQLFAQISDSTQGSQDQTSIAFIVAGDQGLVYKYQNTEFEYFYQLNEEIQSINYIQNLKLLIIALSQSFIIFNNFDQNSLSNLNLWQNQKQTVALSSLFSSFICNDVFLTKDGLISHYDFMNKITLGKINLQDFQSRVIKKICSTTSPNVYFGLSNGDIIIYNRNTYQQYIISLVSKQQGQQYFGLEIAYLAETSTDLWACFSSTQGIFKINLKDQSFIQIIQFNSLNTYKTIQELNVMIFDVDEQNTRFFLNFIGEKVLRVFDLSGNLLQIISLAGIYYNTLQISSSHLLVYTTFHVMIYDRITLQYIQRIRRDNQNDIIVEVVEINSQYLVILSQSKYELFQLKQNSKEAVLMDQVFLQNPTFMSYAINNNDNSNQNIDQIMQVFLLSSNQILEQKYNLIYESIQTLNNICSIEVPVSTFYDNSFYMNKIKPVSFPDPSQRSMIPLNSSLPCLSIKQLRAQFTLNLF</sequence>
<gene>
    <name evidence="1" type="ORF">TTHERM_000146189</name>
</gene>
<dbReference type="KEGG" id="tet:TTHERM_000146189"/>
<reference evidence="2" key="1">
    <citation type="journal article" date="2006" name="PLoS Biol.">
        <title>Macronuclear genome sequence of the ciliate Tetrahymena thermophila, a model eukaryote.</title>
        <authorList>
            <person name="Eisen J.A."/>
            <person name="Coyne R.S."/>
            <person name="Wu M."/>
            <person name="Wu D."/>
            <person name="Thiagarajan M."/>
            <person name="Wortman J.R."/>
            <person name="Badger J.H."/>
            <person name="Ren Q."/>
            <person name="Amedeo P."/>
            <person name="Jones K.M."/>
            <person name="Tallon L.J."/>
            <person name="Delcher A.L."/>
            <person name="Salzberg S.L."/>
            <person name="Silva J.C."/>
            <person name="Haas B.J."/>
            <person name="Majoros W.H."/>
            <person name="Farzad M."/>
            <person name="Carlton J.M."/>
            <person name="Smith R.K. Jr."/>
            <person name="Garg J."/>
            <person name="Pearlman R.E."/>
            <person name="Karrer K.M."/>
            <person name="Sun L."/>
            <person name="Manning G."/>
            <person name="Elde N.C."/>
            <person name="Turkewitz A.P."/>
            <person name="Asai D.J."/>
            <person name="Wilkes D.E."/>
            <person name="Wang Y."/>
            <person name="Cai H."/>
            <person name="Collins K."/>
            <person name="Stewart B.A."/>
            <person name="Lee S.R."/>
            <person name="Wilamowska K."/>
            <person name="Weinberg Z."/>
            <person name="Ruzzo W.L."/>
            <person name="Wloga D."/>
            <person name="Gaertig J."/>
            <person name="Frankel J."/>
            <person name="Tsao C.-C."/>
            <person name="Gorovsky M.A."/>
            <person name="Keeling P.J."/>
            <person name="Waller R.F."/>
            <person name="Patron N.J."/>
            <person name="Cherry J.M."/>
            <person name="Stover N.A."/>
            <person name="Krieger C.J."/>
            <person name="del Toro C."/>
            <person name="Ryder H.F."/>
            <person name="Williamson S.C."/>
            <person name="Barbeau R.A."/>
            <person name="Hamilton E.P."/>
            <person name="Orias E."/>
        </authorList>
    </citation>
    <scope>NUCLEOTIDE SEQUENCE [LARGE SCALE GENOMIC DNA]</scope>
    <source>
        <strain evidence="2">SB210</strain>
    </source>
</reference>
<name>W7X8H7_TETTS</name>
<dbReference type="AlphaFoldDB" id="W7X8H7"/>
<protein>
    <submittedName>
        <fullName evidence="1">Uncharacterized protein</fullName>
    </submittedName>
</protein>
<dbReference type="RefSeq" id="XP_012651826.1">
    <property type="nucleotide sequence ID" value="XM_012796372.1"/>
</dbReference>
<accession>W7X8H7</accession>
<dbReference type="SUPFAM" id="SSF50998">
    <property type="entry name" value="Quinoprotein alcohol dehydrogenase-like"/>
    <property type="match status" value="1"/>
</dbReference>
<dbReference type="InParanoid" id="W7X8H7"/>
<dbReference type="GeneID" id="24437521"/>
<dbReference type="InterPro" id="IPR011047">
    <property type="entry name" value="Quinoprotein_ADH-like_sf"/>
</dbReference>
<evidence type="ECO:0000313" key="2">
    <source>
        <dbReference type="Proteomes" id="UP000009168"/>
    </source>
</evidence>
<proteinExistence type="predicted"/>
<keyword evidence="2" id="KW-1185">Reference proteome</keyword>
<dbReference type="Proteomes" id="UP000009168">
    <property type="component" value="Unassembled WGS sequence"/>
</dbReference>
<evidence type="ECO:0000313" key="1">
    <source>
        <dbReference type="EMBL" id="EWS75680.1"/>
    </source>
</evidence>
<dbReference type="EMBL" id="GG662793">
    <property type="protein sequence ID" value="EWS75680.1"/>
    <property type="molecule type" value="Genomic_DNA"/>
</dbReference>